<evidence type="ECO:0000256" key="5">
    <source>
        <dbReference type="ARBA" id="ARBA00022989"/>
    </source>
</evidence>
<name>A0ABT2MXL9_9CYAN</name>
<dbReference type="Gene3D" id="3.10.20.310">
    <property type="entry name" value="membrane protein fhac"/>
    <property type="match status" value="1"/>
</dbReference>
<keyword evidence="4 9" id="KW-0812">Transmembrane</keyword>
<dbReference type="Pfam" id="PF08478">
    <property type="entry name" value="POTRA_1"/>
    <property type="match status" value="1"/>
</dbReference>
<proteinExistence type="predicted"/>
<dbReference type="EMBL" id="JAMXFF010000051">
    <property type="protein sequence ID" value="MCT7969494.1"/>
    <property type="molecule type" value="Genomic_DNA"/>
</dbReference>
<evidence type="ECO:0000256" key="1">
    <source>
        <dbReference type="ARBA" id="ARBA00004370"/>
    </source>
</evidence>
<evidence type="ECO:0000256" key="8">
    <source>
        <dbReference type="SAM" id="MobiDB-lite"/>
    </source>
</evidence>
<dbReference type="PROSITE" id="PS51779">
    <property type="entry name" value="POTRA"/>
    <property type="match status" value="1"/>
</dbReference>
<dbReference type="InterPro" id="IPR013685">
    <property type="entry name" value="POTRA_FtsQ_type"/>
</dbReference>
<keyword evidence="2" id="KW-1003">Cell membrane</keyword>
<dbReference type="InterPro" id="IPR034746">
    <property type="entry name" value="POTRA"/>
</dbReference>
<reference evidence="11 12" key="1">
    <citation type="journal article" date="2022" name="Front. Microbiol.">
        <title>High genomic differentiation and limited gene flow indicate recent cryptic speciation within the genus Laspinema (cyanobacteria).</title>
        <authorList>
            <person name="Stanojkovic A."/>
            <person name="Skoupy S."/>
            <person name="Skaloud P."/>
            <person name="Dvorak P."/>
        </authorList>
    </citation>
    <scope>NUCLEOTIDE SEQUENCE [LARGE SCALE GENOMIC DNA]</scope>
    <source>
        <strain evidence="11 12">D2a</strain>
    </source>
</reference>
<gene>
    <name evidence="11" type="ORF">NG799_24570</name>
</gene>
<feature type="region of interest" description="Disordered" evidence="8">
    <location>
        <begin position="134"/>
        <end position="158"/>
    </location>
</feature>
<keyword evidence="3" id="KW-0132">Cell division</keyword>
<evidence type="ECO:0000256" key="7">
    <source>
        <dbReference type="ARBA" id="ARBA00023306"/>
    </source>
</evidence>
<organism evidence="11 12">
    <name type="scientific">Laspinema palackyanum D2a</name>
    <dbReference type="NCBI Taxonomy" id="2953684"/>
    <lineage>
        <taxon>Bacteria</taxon>
        <taxon>Bacillati</taxon>
        <taxon>Cyanobacteriota</taxon>
        <taxon>Cyanophyceae</taxon>
        <taxon>Oscillatoriophycideae</taxon>
        <taxon>Oscillatoriales</taxon>
        <taxon>Laspinemataceae</taxon>
        <taxon>Laspinema</taxon>
        <taxon>Laspinema palackyanum</taxon>
    </lineage>
</organism>
<dbReference type="PANTHER" id="PTHR37820">
    <property type="entry name" value="CELL DIVISION PROTEIN DIVIB"/>
    <property type="match status" value="1"/>
</dbReference>
<comment type="subcellular location">
    <subcellularLocation>
        <location evidence="1">Membrane</location>
    </subcellularLocation>
</comment>
<evidence type="ECO:0000256" key="4">
    <source>
        <dbReference type="ARBA" id="ARBA00022692"/>
    </source>
</evidence>
<feature type="domain" description="POTRA" evidence="10">
    <location>
        <begin position="56"/>
        <end position="125"/>
    </location>
</feature>
<keyword evidence="12" id="KW-1185">Reference proteome</keyword>
<evidence type="ECO:0000256" key="9">
    <source>
        <dbReference type="SAM" id="Phobius"/>
    </source>
</evidence>
<evidence type="ECO:0000313" key="11">
    <source>
        <dbReference type="EMBL" id="MCT7969494.1"/>
    </source>
</evidence>
<feature type="transmembrane region" description="Helical" evidence="9">
    <location>
        <begin position="27"/>
        <end position="46"/>
    </location>
</feature>
<dbReference type="InterPro" id="IPR050487">
    <property type="entry name" value="FtsQ_DivIB"/>
</dbReference>
<protein>
    <submittedName>
        <fullName evidence="11">FtsQ-type POTRA domain-containing protein</fullName>
    </submittedName>
</protein>
<evidence type="ECO:0000259" key="10">
    <source>
        <dbReference type="PROSITE" id="PS51779"/>
    </source>
</evidence>
<keyword evidence="6 9" id="KW-0472">Membrane</keyword>
<accession>A0ABT2MXL9</accession>
<keyword evidence="5 9" id="KW-1133">Transmembrane helix</keyword>
<sequence>MDTIGTVSQSELARRRRQLRRSRRQKVFQAGWQLLAVSSLAGFLLWTTTSPALVIETPEQVEIEGNEFLSDRAIRSLLPLSYPRSILHVRPQELARELESAGTISKATVSRQLFPPGLKVTVHERYPVAIAHEGSAIGPGAPTDTPPGLSPNPAAGSPGVRSVGLLDERGTWMPLESYTALDPTAQLPQLRVIGPLEQYRSSWQSVYQSIRRSPIKIHEINWQDPANLILKTELGLVHCGPYSPRFAEQVTRLGQMGDLPNQIDLAQIAYIDLTNPDRPSLHRIGVTAPQTVPTPESP</sequence>
<evidence type="ECO:0000256" key="3">
    <source>
        <dbReference type="ARBA" id="ARBA00022618"/>
    </source>
</evidence>
<dbReference type="PANTHER" id="PTHR37820:SF1">
    <property type="entry name" value="CELL DIVISION PROTEIN FTSQ"/>
    <property type="match status" value="1"/>
</dbReference>
<keyword evidence="7" id="KW-0131">Cell cycle</keyword>
<dbReference type="RefSeq" id="WP_368008951.1">
    <property type="nucleotide sequence ID" value="NZ_JAMXFF010000051.1"/>
</dbReference>
<evidence type="ECO:0000256" key="6">
    <source>
        <dbReference type="ARBA" id="ARBA00023136"/>
    </source>
</evidence>
<evidence type="ECO:0000313" key="12">
    <source>
        <dbReference type="Proteomes" id="UP001525890"/>
    </source>
</evidence>
<comment type="caution">
    <text evidence="11">The sequence shown here is derived from an EMBL/GenBank/DDBJ whole genome shotgun (WGS) entry which is preliminary data.</text>
</comment>
<dbReference type="Proteomes" id="UP001525890">
    <property type="component" value="Unassembled WGS sequence"/>
</dbReference>
<evidence type="ECO:0000256" key="2">
    <source>
        <dbReference type="ARBA" id="ARBA00022475"/>
    </source>
</evidence>